<keyword evidence="1" id="KW-1133">Transmembrane helix</keyword>
<accession>A0A183D507</accession>
<sequence length="158" mass="18196">MMLRLNYRQEAGVLTQRVVKIGRKRRVLWYFVCSNDSHMWRNVEHEAQEEEGVLVAVLRREVAQDCGMTVATLGYTMVICGNSDDPQHRYRGRIEKVKFGVPIEEAFAHDIPATLLVSITFVIIIVIIIPPLLLISLLFLWLHSKNLFFPFILTCALI</sequence>
<keyword evidence="3" id="KW-1185">Reference proteome</keyword>
<dbReference type="EMBL" id="UYRT01006729">
    <property type="protein sequence ID" value="VDK41001.1"/>
    <property type="molecule type" value="Genomic_DNA"/>
</dbReference>
<keyword evidence="1" id="KW-0472">Membrane</keyword>
<evidence type="ECO:0000313" key="2">
    <source>
        <dbReference type="EMBL" id="VDK41001.1"/>
    </source>
</evidence>
<feature type="transmembrane region" description="Helical" evidence="1">
    <location>
        <begin position="115"/>
        <end position="142"/>
    </location>
</feature>
<dbReference type="WBParaSite" id="GPUH_0000380501-mRNA-1">
    <property type="protein sequence ID" value="GPUH_0000380501-mRNA-1"/>
    <property type="gene ID" value="GPUH_0000380501"/>
</dbReference>
<dbReference type="Proteomes" id="UP000271098">
    <property type="component" value="Unassembled WGS sequence"/>
</dbReference>
<dbReference type="OrthoDB" id="9994905at2759"/>
<keyword evidence="1" id="KW-0812">Transmembrane</keyword>
<reference evidence="4" key="1">
    <citation type="submission" date="2016-06" db="UniProtKB">
        <authorList>
            <consortium name="WormBaseParasite"/>
        </authorList>
    </citation>
    <scope>IDENTIFICATION</scope>
</reference>
<gene>
    <name evidence="2" type="ORF">GPUH_LOCUS3798</name>
</gene>
<name>A0A183D507_9BILA</name>
<proteinExistence type="predicted"/>
<protein>
    <submittedName>
        <fullName evidence="4">Protein-serine/threonine phosphatase</fullName>
    </submittedName>
</protein>
<dbReference type="AlphaFoldDB" id="A0A183D507"/>
<evidence type="ECO:0000313" key="4">
    <source>
        <dbReference type="WBParaSite" id="GPUH_0000380501-mRNA-1"/>
    </source>
</evidence>
<evidence type="ECO:0000256" key="1">
    <source>
        <dbReference type="SAM" id="Phobius"/>
    </source>
</evidence>
<organism evidence="4">
    <name type="scientific">Gongylonema pulchrum</name>
    <dbReference type="NCBI Taxonomy" id="637853"/>
    <lineage>
        <taxon>Eukaryota</taxon>
        <taxon>Metazoa</taxon>
        <taxon>Ecdysozoa</taxon>
        <taxon>Nematoda</taxon>
        <taxon>Chromadorea</taxon>
        <taxon>Rhabditida</taxon>
        <taxon>Spirurina</taxon>
        <taxon>Spiruromorpha</taxon>
        <taxon>Spiruroidea</taxon>
        <taxon>Gongylonematidae</taxon>
        <taxon>Gongylonema</taxon>
    </lineage>
</organism>
<evidence type="ECO:0000313" key="3">
    <source>
        <dbReference type="Proteomes" id="UP000271098"/>
    </source>
</evidence>
<reference evidence="2 3" key="2">
    <citation type="submission" date="2018-11" db="EMBL/GenBank/DDBJ databases">
        <authorList>
            <consortium name="Pathogen Informatics"/>
        </authorList>
    </citation>
    <scope>NUCLEOTIDE SEQUENCE [LARGE SCALE GENOMIC DNA]</scope>
</reference>